<evidence type="ECO:0008006" key="5">
    <source>
        <dbReference type="Google" id="ProtNLM"/>
    </source>
</evidence>
<protein>
    <recommendedName>
        <fullName evidence="5">Mannosyltransferase</fullName>
    </recommendedName>
</protein>
<reference evidence="3 4" key="1">
    <citation type="submission" date="2021-12" db="EMBL/GenBank/DDBJ databases">
        <title>Discovery of the Pendulisporaceae a myxobacterial family with distinct sporulation behavior and unique specialized metabolism.</title>
        <authorList>
            <person name="Garcia R."/>
            <person name="Popoff A."/>
            <person name="Bader C.D."/>
            <person name="Loehr J."/>
            <person name="Walesch S."/>
            <person name="Walt C."/>
            <person name="Boldt J."/>
            <person name="Bunk B."/>
            <person name="Haeckl F.J.F.P.J."/>
            <person name="Gunesch A.P."/>
            <person name="Birkelbach J."/>
            <person name="Nuebel U."/>
            <person name="Pietschmann T."/>
            <person name="Bach T."/>
            <person name="Mueller R."/>
        </authorList>
    </citation>
    <scope>NUCLEOTIDE SEQUENCE [LARGE SCALE GENOMIC DNA]</scope>
    <source>
        <strain evidence="3 4">MSr12523</strain>
    </source>
</reference>
<sequence length="568" mass="60339">MLRFPRALWIAAFLAIVLSLPALFADFYCDDQVMVLRLDGTAPAPVPGPFYLYTFATGEAGQRHLLVENAGLPWWTFDGLRLSFFRPLSSALFALDHAIAGRNPLSYHLHSMAWYVVAVLAAGTLLRRLLPEREAALAAILFAMAPAHWMLAAWPSARHVAISGVLAMAAVALHLRGRTLAAIACAALGLAAGETALGAFAYVAAYEFMGRRVTFGDRMRALAPWGALLAGYVALYKGLGFGAKGSGAYFDPAGHPWEYLTHLPTRLAVFAEAALVGVPSEISGLAPQATPVLALLGAVAAMALALLLRRAVRALEPEVRRTLAWLLTGAVLAVLPGAAGIPGDRILFLPNLGIVSVLSVVLLRAGAGLPARAGVAVFGLLHVVLAPVLFAFGAQQLATSSHAARTAAVGAELPAREGVSVVGIGLADPLVGMYLLPNLVIARPKPLPRTTHLLTMSPRDHRLKRIDARTLEISILGGTLLDNALEFVVRPPDHPLLAGDRLPLGPWAVLILEDTDGRPTRFSVTFDRPLDDPSLAFIIWHEGALRPLSLPPVGEEVTLKHEPGPMGI</sequence>
<evidence type="ECO:0000313" key="4">
    <source>
        <dbReference type="Proteomes" id="UP001379533"/>
    </source>
</evidence>
<accession>A0ABZ2K4H2</accession>
<keyword evidence="1" id="KW-0812">Transmembrane</keyword>
<feature type="transmembrane region" description="Helical" evidence="1">
    <location>
        <begin position="181"/>
        <end position="209"/>
    </location>
</feature>
<keyword evidence="2" id="KW-0732">Signal</keyword>
<dbReference type="RefSeq" id="WP_394841870.1">
    <property type="nucleotide sequence ID" value="NZ_CP089982.1"/>
</dbReference>
<gene>
    <name evidence="3" type="ORF">LZC95_32945</name>
</gene>
<feature type="transmembrane region" description="Helical" evidence="1">
    <location>
        <begin position="347"/>
        <end position="363"/>
    </location>
</feature>
<keyword evidence="1" id="KW-1133">Transmembrane helix</keyword>
<feature type="transmembrane region" description="Helical" evidence="1">
    <location>
        <begin position="221"/>
        <end position="239"/>
    </location>
</feature>
<feature type="signal peptide" evidence="2">
    <location>
        <begin position="1"/>
        <end position="24"/>
    </location>
</feature>
<evidence type="ECO:0000256" key="1">
    <source>
        <dbReference type="SAM" id="Phobius"/>
    </source>
</evidence>
<feature type="chain" id="PRO_5045899351" description="Mannosyltransferase" evidence="2">
    <location>
        <begin position="25"/>
        <end position="568"/>
    </location>
</feature>
<evidence type="ECO:0000256" key="2">
    <source>
        <dbReference type="SAM" id="SignalP"/>
    </source>
</evidence>
<feature type="transmembrane region" description="Helical" evidence="1">
    <location>
        <begin position="112"/>
        <end position="129"/>
    </location>
</feature>
<dbReference type="EMBL" id="CP089982">
    <property type="protein sequence ID" value="WXA91251.1"/>
    <property type="molecule type" value="Genomic_DNA"/>
</dbReference>
<name>A0ABZ2K4H2_9BACT</name>
<feature type="transmembrane region" description="Helical" evidence="1">
    <location>
        <begin position="375"/>
        <end position="398"/>
    </location>
</feature>
<keyword evidence="1" id="KW-0472">Membrane</keyword>
<proteinExistence type="predicted"/>
<organism evidence="3 4">
    <name type="scientific">Pendulispora brunnea</name>
    <dbReference type="NCBI Taxonomy" id="2905690"/>
    <lineage>
        <taxon>Bacteria</taxon>
        <taxon>Pseudomonadati</taxon>
        <taxon>Myxococcota</taxon>
        <taxon>Myxococcia</taxon>
        <taxon>Myxococcales</taxon>
        <taxon>Sorangiineae</taxon>
        <taxon>Pendulisporaceae</taxon>
        <taxon>Pendulispora</taxon>
    </lineage>
</organism>
<evidence type="ECO:0000313" key="3">
    <source>
        <dbReference type="EMBL" id="WXA91251.1"/>
    </source>
</evidence>
<keyword evidence="4" id="KW-1185">Reference proteome</keyword>
<feature type="transmembrane region" description="Helical" evidence="1">
    <location>
        <begin position="135"/>
        <end position="152"/>
    </location>
</feature>
<dbReference type="Proteomes" id="UP001379533">
    <property type="component" value="Chromosome"/>
</dbReference>
<feature type="transmembrane region" description="Helical" evidence="1">
    <location>
        <begin position="418"/>
        <end position="436"/>
    </location>
</feature>
<feature type="transmembrane region" description="Helical" evidence="1">
    <location>
        <begin position="292"/>
        <end position="311"/>
    </location>
</feature>
<feature type="transmembrane region" description="Helical" evidence="1">
    <location>
        <begin position="323"/>
        <end position="341"/>
    </location>
</feature>